<feature type="domain" description="Cytochrome c" evidence="7">
    <location>
        <begin position="74"/>
        <end position="174"/>
    </location>
</feature>
<keyword evidence="4" id="KW-0249">Electron transport</keyword>
<dbReference type="InterPro" id="IPR002327">
    <property type="entry name" value="Cyt_c_1A/1B"/>
</dbReference>
<organism evidence="8 9">
    <name type="scientific">Palleronia sediminis</name>
    <dbReference type="NCBI Taxonomy" id="2547833"/>
    <lineage>
        <taxon>Bacteria</taxon>
        <taxon>Pseudomonadati</taxon>
        <taxon>Pseudomonadota</taxon>
        <taxon>Alphaproteobacteria</taxon>
        <taxon>Rhodobacterales</taxon>
        <taxon>Roseobacteraceae</taxon>
        <taxon>Palleronia</taxon>
    </lineage>
</organism>
<accession>A0A4R6A616</accession>
<dbReference type="Proteomes" id="UP000295701">
    <property type="component" value="Unassembled WGS sequence"/>
</dbReference>
<dbReference type="AlphaFoldDB" id="A0A4R6A616"/>
<comment type="caution">
    <text evidence="8">The sequence shown here is derived from an EMBL/GenBank/DDBJ whole genome shotgun (WGS) entry which is preliminary data.</text>
</comment>
<dbReference type="OrthoDB" id="9805828at2"/>
<sequence>MFDTMTLTKIVAGFCGSFLVFLLGVWAAEEIYHVGGGHGDVEQAYSVELPEGEGDAEPEVEAGDPPVEELLASADVGAGERVFGKCRACHQLEQGANAVGPYLYGVVGREVGAAEGYAAYSGALSEHFEVWDATALYDFLKDPRGTAPGTSMSFNGLPDPEDRANLIAYLDATDG</sequence>
<evidence type="ECO:0000256" key="5">
    <source>
        <dbReference type="ARBA" id="ARBA00023004"/>
    </source>
</evidence>
<dbReference type="EMBL" id="SNAA01000018">
    <property type="protein sequence ID" value="TDL76233.1"/>
    <property type="molecule type" value="Genomic_DNA"/>
</dbReference>
<dbReference type="RefSeq" id="WP_133397747.1">
    <property type="nucleotide sequence ID" value="NZ_SNAA01000018.1"/>
</dbReference>
<evidence type="ECO:0000256" key="6">
    <source>
        <dbReference type="PROSITE-ProRule" id="PRU00433"/>
    </source>
</evidence>
<dbReference type="GO" id="GO:0020037">
    <property type="term" value="F:heme binding"/>
    <property type="evidence" value="ECO:0007669"/>
    <property type="project" value="InterPro"/>
</dbReference>
<evidence type="ECO:0000259" key="7">
    <source>
        <dbReference type="PROSITE" id="PS51007"/>
    </source>
</evidence>
<keyword evidence="3 6" id="KW-0479">Metal-binding</keyword>
<proteinExistence type="predicted"/>
<evidence type="ECO:0000313" key="8">
    <source>
        <dbReference type="EMBL" id="TDL76233.1"/>
    </source>
</evidence>
<dbReference type="Gene3D" id="1.10.760.10">
    <property type="entry name" value="Cytochrome c-like domain"/>
    <property type="match status" value="1"/>
</dbReference>
<dbReference type="PRINTS" id="PR00604">
    <property type="entry name" value="CYTCHRMECIAB"/>
</dbReference>
<dbReference type="SUPFAM" id="SSF46626">
    <property type="entry name" value="Cytochrome c"/>
    <property type="match status" value="1"/>
</dbReference>
<gene>
    <name evidence="8" type="ORF">E2L08_14145</name>
</gene>
<keyword evidence="9" id="KW-1185">Reference proteome</keyword>
<keyword evidence="2 6" id="KW-0349">Heme</keyword>
<protein>
    <submittedName>
        <fullName evidence="8">C-type cytochrome</fullName>
    </submittedName>
</protein>
<evidence type="ECO:0000256" key="1">
    <source>
        <dbReference type="ARBA" id="ARBA00022448"/>
    </source>
</evidence>
<keyword evidence="1" id="KW-0813">Transport</keyword>
<evidence type="ECO:0000256" key="3">
    <source>
        <dbReference type="ARBA" id="ARBA00022723"/>
    </source>
</evidence>
<evidence type="ECO:0000256" key="2">
    <source>
        <dbReference type="ARBA" id="ARBA00022617"/>
    </source>
</evidence>
<reference evidence="8 9" key="1">
    <citation type="submission" date="2019-03" db="EMBL/GenBank/DDBJ databases">
        <title>Primorskyibacter sp. SS33 isolated from sediments.</title>
        <authorList>
            <person name="Xunke S."/>
        </authorList>
    </citation>
    <scope>NUCLEOTIDE SEQUENCE [LARGE SCALE GENOMIC DNA]</scope>
    <source>
        <strain evidence="8 9">SS33</strain>
    </source>
</reference>
<evidence type="ECO:0000256" key="4">
    <source>
        <dbReference type="ARBA" id="ARBA00022982"/>
    </source>
</evidence>
<name>A0A4R6A616_9RHOB</name>
<keyword evidence="5 6" id="KW-0408">Iron</keyword>
<dbReference type="PANTHER" id="PTHR11961">
    <property type="entry name" value="CYTOCHROME C"/>
    <property type="match status" value="1"/>
</dbReference>
<dbReference type="InterPro" id="IPR036909">
    <property type="entry name" value="Cyt_c-like_dom_sf"/>
</dbReference>
<dbReference type="GO" id="GO:0009055">
    <property type="term" value="F:electron transfer activity"/>
    <property type="evidence" value="ECO:0007669"/>
    <property type="project" value="InterPro"/>
</dbReference>
<evidence type="ECO:0000313" key="9">
    <source>
        <dbReference type="Proteomes" id="UP000295701"/>
    </source>
</evidence>
<dbReference type="Pfam" id="PF00034">
    <property type="entry name" value="Cytochrom_C"/>
    <property type="match status" value="1"/>
</dbReference>
<dbReference type="PROSITE" id="PS51007">
    <property type="entry name" value="CYTC"/>
    <property type="match status" value="1"/>
</dbReference>
<dbReference type="GO" id="GO:0046872">
    <property type="term" value="F:metal ion binding"/>
    <property type="evidence" value="ECO:0007669"/>
    <property type="project" value="UniProtKB-KW"/>
</dbReference>
<dbReference type="InterPro" id="IPR009056">
    <property type="entry name" value="Cyt_c-like_dom"/>
</dbReference>